<evidence type="ECO:0000256" key="1">
    <source>
        <dbReference type="ARBA" id="ARBA00004141"/>
    </source>
</evidence>
<keyword evidence="4 7" id="KW-0812">Transmembrane</keyword>
<comment type="caution">
    <text evidence="8">The sequence shown here is derived from an EMBL/GenBank/DDBJ whole genome shotgun (WGS) entry which is preliminary data.</text>
</comment>
<keyword evidence="6 7" id="KW-0472">Membrane</keyword>
<dbReference type="Proteomes" id="UP000078292">
    <property type="component" value="Unassembled WGS sequence"/>
</dbReference>
<dbReference type="EMBL" id="LXEY01000017">
    <property type="protein sequence ID" value="OAV61154.1"/>
    <property type="molecule type" value="Genomic_DNA"/>
</dbReference>
<dbReference type="RefSeq" id="WP_043057791.1">
    <property type="nucleotide sequence ID" value="NZ_LXEY01000017.1"/>
</dbReference>
<dbReference type="PANTHER" id="PTHR36838:SF3">
    <property type="entry name" value="TRANSPORTER AUXIN EFFLUX CARRIER EC FAMILY"/>
    <property type="match status" value="1"/>
</dbReference>
<sequence>MSQVLSGFFIIWLIILVGYAVGKTGALGKNAQPVLSRVAFFVASPPLLFNTLSNSNVFVVLGPQLWIATLSAGIAAGLYLISARFLLTQRSGSEKMIAALSASLINSANLGIPIAAYVLGDASYSTPVILFQLAIYTPIYVFVLDTQTLKESQDRTSSTKVVRAGFWRSLGRIFATVIRNPLIIGSGAGLLFSVTEWQLWKPLDESITLIAGAAIPTMLMAFGISLVGSRPLDKEQGRRRDTVLAATIKLIIHPLVAWLLAQFVFQLDAHEVLVAAVLASLPTAQNVFVSASRYNTGLIVARDTVFVTTILAIPAMILVAGLLA</sequence>
<feature type="transmembrane region" description="Helical" evidence="7">
    <location>
        <begin position="304"/>
        <end position="323"/>
    </location>
</feature>
<dbReference type="AlphaFoldDB" id="A0A1B7LZP0"/>
<feature type="transmembrane region" description="Helical" evidence="7">
    <location>
        <begin position="34"/>
        <end position="53"/>
    </location>
</feature>
<dbReference type="GO" id="GO:0055085">
    <property type="term" value="P:transmembrane transport"/>
    <property type="evidence" value="ECO:0007669"/>
    <property type="project" value="InterPro"/>
</dbReference>
<evidence type="ECO:0000256" key="7">
    <source>
        <dbReference type="SAM" id="Phobius"/>
    </source>
</evidence>
<evidence type="ECO:0000256" key="3">
    <source>
        <dbReference type="ARBA" id="ARBA00022475"/>
    </source>
</evidence>
<dbReference type="GO" id="GO:0016020">
    <property type="term" value="C:membrane"/>
    <property type="evidence" value="ECO:0007669"/>
    <property type="project" value="UniProtKB-SubCell"/>
</dbReference>
<dbReference type="STRING" id="1837282.A6F49_09255"/>
<evidence type="ECO:0000313" key="8">
    <source>
        <dbReference type="EMBL" id="OAV61154.1"/>
    </source>
</evidence>
<accession>A0A1B7LZP0</accession>
<feature type="transmembrane region" description="Helical" evidence="7">
    <location>
        <begin position="272"/>
        <end position="292"/>
    </location>
</feature>
<organism evidence="8 9">
    <name type="scientific">Enteractinococcus helveticum</name>
    <dbReference type="NCBI Taxonomy" id="1837282"/>
    <lineage>
        <taxon>Bacteria</taxon>
        <taxon>Bacillati</taxon>
        <taxon>Actinomycetota</taxon>
        <taxon>Actinomycetes</taxon>
        <taxon>Micrococcales</taxon>
        <taxon>Micrococcaceae</taxon>
    </lineage>
</organism>
<keyword evidence="3" id="KW-1003">Cell membrane</keyword>
<evidence type="ECO:0000313" key="9">
    <source>
        <dbReference type="Proteomes" id="UP000078292"/>
    </source>
</evidence>
<feature type="transmembrane region" description="Helical" evidence="7">
    <location>
        <begin position="173"/>
        <end position="194"/>
    </location>
</feature>
<dbReference type="OrthoDB" id="5405318at2"/>
<dbReference type="Pfam" id="PF03547">
    <property type="entry name" value="Mem_trans"/>
    <property type="match status" value="1"/>
</dbReference>
<feature type="transmembrane region" description="Helical" evidence="7">
    <location>
        <begin position="241"/>
        <end position="260"/>
    </location>
</feature>
<keyword evidence="9" id="KW-1185">Reference proteome</keyword>
<feature type="transmembrane region" description="Helical" evidence="7">
    <location>
        <begin position="206"/>
        <end position="229"/>
    </location>
</feature>
<evidence type="ECO:0000256" key="6">
    <source>
        <dbReference type="ARBA" id="ARBA00023136"/>
    </source>
</evidence>
<proteinExistence type="predicted"/>
<feature type="transmembrane region" description="Helical" evidence="7">
    <location>
        <begin position="99"/>
        <end position="118"/>
    </location>
</feature>
<feature type="transmembrane region" description="Helical" evidence="7">
    <location>
        <begin position="6"/>
        <end position="22"/>
    </location>
</feature>
<protein>
    <recommendedName>
        <fullName evidence="10">AEC family transporter</fullName>
    </recommendedName>
</protein>
<evidence type="ECO:0000256" key="4">
    <source>
        <dbReference type="ARBA" id="ARBA00022692"/>
    </source>
</evidence>
<reference evidence="8 9" key="1">
    <citation type="submission" date="2016-04" db="EMBL/GenBank/DDBJ databases">
        <title>First whole genome shotgun sequence of the bacterium Enteractinococcus sp. strain UASWS1574.</title>
        <authorList>
            <person name="Crovadore J."/>
            <person name="Chablais R."/>
            <person name="Lefort F."/>
        </authorList>
    </citation>
    <scope>NUCLEOTIDE SEQUENCE [LARGE SCALE GENOMIC DNA]</scope>
    <source>
        <strain evidence="8 9">UASWS1574</strain>
    </source>
</reference>
<keyword evidence="5 7" id="KW-1133">Transmembrane helix</keyword>
<evidence type="ECO:0000256" key="5">
    <source>
        <dbReference type="ARBA" id="ARBA00022989"/>
    </source>
</evidence>
<comment type="subcellular location">
    <subcellularLocation>
        <location evidence="1">Membrane</location>
        <topology evidence="1">Multi-pass membrane protein</topology>
    </subcellularLocation>
</comment>
<feature type="transmembrane region" description="Helical" evidence="7">
    <location>
        <begin position="65"/>
        <end position="87"/>
    </location>
</feature>
<name>A0A1B7LZP0_9MICC</name>
<dbReference type="PANTHER" id="PTHR36838">
    <property type="entry name" value="AUXIN EFFLUX CARRIER FAMILY PROTEIN"/>
    <property type="match status" value="1"/>
</dbReference>
<keyword evidence="2" id="KW-0813">Transport</keyword>
<feature type="transmembrane region" description="Helical" evidence="7">
    <location>
        <begin position="124"/>
        <end position="143"/>
    </location>
</feature>
<evidence type="ECO:0008006" key="10">
    <source>
        <dbReference type="Google" id="ProtNLM"/>
    </source>
</evidence>
<gene>
    <name evidence="8" type="ORF">A6F49_09255</name>
</gene>
<dbReference type="InterPro" id="IPR004776">
    <property type="entry name" value="Mem_transp_PIN-like"/>
</dbReference>
<evidence type="ECO:0000256" key="2">
    <source>
        <dbReference type="ARBA" id="ARBA00022448"/>
    </source>
</evidence>